<dbReference type="AlphaFoldDB" id="A0A9W9HUW4"/>
<feature type="region of interest" description="Disordered" evidence="1">
    <location>
        <begin position="252"/>
        <end position="341"/>
    </location>
</feature>
<dbReference type="GO" id="GO:0003677">
    <property type="term" value="F:DNA binding"/>
    <property type="evidence" value="ECO:0007669"/>
    <property type="project" value="InterPro"/>
</dbReference>
<comment type="caution">
    <text evidence="3">The sequence shown here is derived from an EMBL/GenBank/DDBJ whole genome shotgun (WGS) entry which is preliminary data.</text>
</comment>
<dbReference type="InterPro" id="IPR051642">
    <property type="entry name" value="SWI6-like"/>
</dbReference>
<feature type="compositionally biased region" description="Polar residues" evidence="1">
    <location>
        <begin position="306"/>
        <end position="321"/>
    </location>
</feature>
<feature type="region of interest" description="Disordered" evidence="1">
    <location>
        <begin position="490"/>
        <end position="524"/>
    </location>
</feature>
<evidence type="ECO:0000313" key="3">
    <source>
        <dbReference type="EMBL" id="KAJ5156834.1"/>
    </source>
</evidence>
<reference evidence="3" key="1">
    <citation type="submission" date="2022-11" db="EMBL/GenBank/DDBJ databases">
        <authorList>
            <person name="Petersen C."/>
        </authorList>
    </citation>
    <scope>NUCLEOTIDE SEQUENCE</scope>
    <source>
        <strain evidence="3">IBT 21917</strain>
    </source>
</reference>
<dbReference type="InterPro" id="IPR036887">
    <property type="entry name" value="HTH_APSES_sf"/>
</dbReference>
<sequence length="524" mass="58396">MAPITIQDLLNPMPEVSSIRHRIPRSSSATLGSSLEREKKPKMAKDSAVFRKGNTQGEVRYPPCEVRSPELARIHREFKLHPFGSIAEYPRHIPYQSEKKSFQEKTGRDSFHVFQYTFQIPGEDQVWTVMWDYNIGLVRTTHLFKCMNHTKTAPGRVLSRNQGLREICHSITGGALAAQGYWMPFEAAKAITATFCWNIRHVLTPLFGIDFPAMCTPPADRTHNFEHAIIDPAIVQKCTELANYYRSLELQSNHSSSRRPSPASSLPPSLMDHTVGYRSRHVPPRPSRPFNKVPRRSYADSVGSARDSSSEPYCMSPTSPTRGGFTPVNAPRSSVVSSRVPSPTTFLKQVVEARKRKTAANTSGESESEADVSSTLRSDVLCIPPSPLLIPNHESMPDGYLASPSANSMSELSDSDESMASDEESVHENDDDEDYHEPGTHMGRQMAKLKKNPVRSAKSRHGGRTPHPSVLAHEVKAAHALLRLHMQNGARVGSDVDEPMRDPNWGPPLRSRSQATPKRRRASL</sequence>
<dbReference type="OrthoDB" id="5562739at2759"/>
<feature type="compositionally biased region" description="Low complexity" evidence="1">
    <location>
        <begin position="258"/>
        <end position="270"/>
    </location>
</feature>
<feature type="compositionally biased region" description="Polar residues" evidence="1">
    <location>
        <begin position="359"/>
        <end position="376"/>
    </location>
</feature>
<evidence type="ECO:0000313" key="4">
    <source>
        <dbReference type="Proteomes" id="UP001146351"/>
    </source>
</evidence>
<dbReference type="SUPFAM" id="SSF54616">
    <property type="entry name" value="DNA-binding domain of Mlu1-box binding protein MBP1"/>
    <property type="match status" value="1"/>
</dbReference>
<dbReference type="Gene3D" id="3.10.260.10">
    <property type="entry name" value="Transcription regulator HTH, APSES-type DNA-binding domain"/>
    <property type="match status" value="1"/>
</dbReference>
<evidence type="ECO:0000256" key="1">
    <source>
        <dbReference type="SAM" id="MobiDB-lite"/>
    </source>
</evidence>
<proteinExistence type="predicted"/>
<protein>
    <recommendedName>
        <fullName evidence="2">HTH APSES-type domain-containing protein</fullName>
    </recommendedName>
</protein>
<dbReference type="EMBL" id="JAPQKO010000006">
    <property type="protein sequence ID" value="KAJ5156834.1"/>
    <property type="molecule type" value="Genomic_DNA"/>
</dbReference>
<feature type="compositionally biased region" description="Low complexity" evidence="1">
    <location>
        <begin position="331"/>
        <end position="341"/>
    </location>
</feature>
<feature type="region of interest" description="Disordered" evidence="1">
    <location>
        <begin position="22"/>
        <end position="47"/>
    </location>
</feature>
<gene>
    <name evidence="3" type="ORF">N7492_009637</name>
</gene>
<feature type="compositionally biased region" description="Acidic residues" evidence="1">
    <location>
        <begin position="413"/>
        <end position="435"/>
    </location>
</feature>
<dbReference type="PANTHER" id="PTHR43828">
    <property type="entry name" value="ASPARAGINASE"/>
    <property type="match status" value="1"/>
</dbReference>
<reference evidence="3" key="2">
    <citation type="journal article" date="2023" name="IMA Fungus">
        <title>Comparative genomic study of the Penicillium genus elucidates a diverse pangenome and 15 lateral gene transfer events.</title>
        <authorList>
            <person name="Petersen C."/>
            <person name="Sorensen T."/>
            <person name="Nielsen M.R."/>
            <person name="Sondergaard T.E."/>
            <person name="Sorensen J.L."/>
            <person name="Fitzpatrick D.A."/>
            <person name="Frisvad J.C."/>
            <person name="Nielsen K.L."/>
        </authorList>
    </citation>
    <scope>NUCLEOTIDE SEQUENCE</scope>
    <source>
        <strain evidence="3">IBT 21917</strain>
    </source>
</reference>
<dbReference type="Proteomes" id="UP001146351">
    <property type="component" value="Unassembled WGS sequence"/>
</dbReference>
<name>A0A9W9HUW4_9EURO</name>
<feature type="compositionally biased region" description="Basic residues" evidence="1">
    <location>
        <begin position="447"/>
        <end position="464"/>
    </location>
</feature>
<feature type="region of interest" description="Disordered" evidence="1">
    <location>
        <begin position="394"/>
        <end position="470"/>
    </location>
</feature>
<evidence type="ECO:0000259" key="2">
    <source>
        <dbReference type="PROSITE" id="PS51299"/>
    </source>
</evidence>
<dbReference type="PANTHER" id="PTHR43828:SF5">
    <property type="entry name" value="TRANSCRIPTIONAL REPRESSOR XBP1"/>
    <property type="match status" value="1"/>
</dbReference>
<organism evidence="3 4">
    <name type="scientific">Penicillium capsulatum</name>
    <dbReference type="NCBI Taxonomy" id="69766"/>
    <lineage>
        <taxon>Eukaryota</taxon>
        <taxon>Fungi</taxon>
        <taxon>Dikarya</taxon>
        <taxon>Ascomycota</taxon>
        <taxon>Pezizomycotina</taxon>
        <taxon>Eurotiomycetes</taxon>
        <taxon>Eurotiomycetidae</taxon>
        <taxon>Eurotiales</taxon>
        <taxon>Aspergillaceae</taxon>
        <taxon>Penicillium</taxon>
    </lineage>
</organism>
<feature type="compositionally biased region" description="Basic and acidic residues" evidence="1">
    <location>
        <begin position="35"/>
        <end position="47"/>
    </location>
</feature>
<accession>A0A9W9HUW4</accession>
<feature type="region of interest" description="Disordered" evidence="1">
    <location>
        <begin position="356"/>
        <end position="376"/>
    </location>
</feature>
<dbReference type="GO" id="GO:0033309">
    <property type="term" value="C:SBF transcription complex"/>
    <property type="evidence" value="ECO:0007669"/>
    <property type="project" value="TreeGrafter"/>
</dbReference>
<dbReference type="GO" id="GO:0030907">
    <property type="term" value="C:MBF transcription complex"/>
    <property type="evidence" value="ECO:0007669"/>
    <property type="project" value="TreeGrafter"/>
</dbReference>
<dbReference type="InterPro" id="IPR003163">
    <property type="entry name" value="Tscrpt_reg_HTH_APSES-type"/>
</dbReference>
<dbReference type="PROSITE" id="PS51299">
    <property type="entry name" value="HTH_APSES"/>
    <property type="match status" value="1"/>
</dbReference>
<keyword evidence="4" id="KW-1185">Reference proteome</keyword>
<dbReference type="GO" id="GO:0000981">
    <property type="term" value="F:DNA-binding transcription factor activity, RNA polymerase II-specific"/>
    <property type="evidence" value="ECO:0007669"/>
    <property type="project" value="UniProtKB-ARBA"/>
</dbReference>
<feature type="domain" description="HTH APSES-type" evidence="2">
    <location>
        <begin position="100"/>
        <end position="218"/>
    </location>
</feature>